<evidence type="ECO:0000313" key="3">
    <source>
        <dbReference type="Proteomes" id="UP000322876"/>
    </source>
</evidence>
<dbReference type="InterPro" id="IPR029044">
    <property type="entry name" value="Nucleotide-diphossugar_trans"/>
</dbReference>
<dbReference type="Pfam" id="PF00535">
    <property type="entry name" value="Glycos_transf_2"/>
    <property type="match status" value="1"/>
</dbReference>
<dbReference type="SUPFAM" id="SSF53448">
    <property type="entry name" value="Nucleotide-diphospho-sugar transferases"/>
    <property type="match status" value="1"/>
</dbReference>
<dbReference type="PANTHER" id="PTHR43685">
    <property type="entry name" value="GLYCOSYLTRANSFERASE"/>
    <property type="match status" value="1"/>
</dbReference>
<feature type="domain" description="Glycosyltransferase 2-like" evidence="1">
    <location>
        <begin position="9"/>
        <end position="177"/>
    </location>
</feature>
<keyword evidence="2" id="KW-0808">Transferase</keyword>
<comment type="caution">
    <text evidence="2">The sequence shown here is derived from an EMBL/GenBank/DDBJ whole genome shotgun (WGS) entry which is preliminary data.</text>
</comment>
<keyword evidence="3" id="KW-1185">Reference proteome</keyword>
<evidence type="ECO:0000313" key="2">
    <source>
        <dbReference type="EMBL" id="KAA0257631.1"/>
    </source>
</evidence>
<dbReference type="Proteomes" id="UP000322876">
    <property type="component" value="Unassembled WGS sequence"/>
</dbReference>
<evidence type="ECO:0000259" key="1">
    <source>
        <dbReference type="Pfam" id="PF00535"/>
    </source>
</evidence>
<dbReference type="InterPro" id="IPR001173">
    <property type="entry name" value="Glyco_trans_2-like"/>
</dbReference>
<organism evidence="2 3">
    <name type="scientific">Deferribacter autotrophicus</name>
    <dbReference type="NCBI Taxonomy" id="500465"/>
    <lineage>
        <taxon>Bacteria</taxon>
        <taxon>Pseudomonadati</taxon>
        <taxon>Deferribacterota</taxon>
        <taxon>Deferribacteres</taxon>
        <taxon>Deferribacterales</taxon>
        <taxon>Deferribacteraceae</taxon>
        <taxon>Deferribacter</taxon>
    </lineage>
</organism>
<dbReference type="OrthoDB" id="9802649at2"/>
<dbReference type="RefSeq" id="WP_149266604.1">
    <property type="nucleotide sequence ID" value="NZ_VFJB01000006.1"/>
</dbReference>
<dbReference type="GO" id="GO:0016740">
    <property type="term" value="F:transferase activity"/>
    <property type="evidence" value="ECO:0007669"/>
    <property type="project" value="UniProtKB-KW"/>
</dbReference>
<gene>
    <name evidence="2" type="ORF">FHQ18_07755</name>
</gene>
<protein>
    <submittedName>
        <fullName evidence="2">Glycosyltransferase family 2 protein</fullName>
    </submittedName>
</protein>
<accession>A0A5A8F1M2</accession>
<dbReference type="CDD" id="cd00761">
    <property type="entry name" value="Glyco_tranf_GTA_type"/>
    <property type="match status" value="1"/>
</dbReference>
<sequence length="318" mass="37271">MLNNNKLVSILIPVYNREKYIEETVKGALKQTYKNIEVIVVDNKSNDKTWNKLQELAKTDNRIRIFQNETNIGPVRNWKRCIDEASGKYGKILWSDDLIAPDFIKKTLPFLENNEDVGFVFTGTEIFIDGTQKKSENYFIGKTGIYDSDKYINGVLFEDNYPVSPGCALFRMKDLKENLLINVPNKVNSNFSMHAIGNDLLIFLLTAHKYKRFAFINEKLSFFRAHKDSISIKSNNGKLPLHYSLAKAYFVENYRKDLIRKLNTSIWINIKRYPTTAKKYNLDKIEKFYLSNRDYKLDYVYLVNKVFKKILKKMGLMR</sequence>
<dbReference type="AlphaFoldDB" id="A0A5A8F1M2"/>
<proteinExistence type="predicted"/>
<dbReference type="InterPro" id="IPR050834">
    <property type="entry name" value="Glycosyltransf_2"/>
</dbReference>
<dbReference type="Gene3D" id="3.90.550.10">
    <property type="entry name" value="Spore Coat Polysaccharide Biosynthesis Protein SpsA, Chain A"/>
    <property type="match status" value="1"/>
</dbReference>
<name>A0A5A8F1M2_9BACT</name>
<dbReference type="EMBL" id="VFJB01000006">
    <property type="protein sequence ID" value="KAA0257631.1"/>
    <property type="molecule type" value="Genomic_DNA"/>
</dbReference>
<reference evidence="2 3" key="1">
    <citation type="submission" date="2019-06" db="EMBL/GenBank/DDBJ databases">
        <title>Genomic insights into carbon and energy metabolism of Deferribacter autotrophicus revealed new metabolic traits in the phylum Deferribacteres.</title>
        <authorList>
            <person name="Slobodkin A.I."/>
            <person name="Slobodkina G.B."/>
            <person name="Allioux M."/>
            <person name="Alain K."/>
            <person name="Jebbar M."/>
            <person name="Shadrin V."/>
            <person name="Kublanov I.V."/>
            <person name="Toshchakov S.V."/>
            <person name="Bonch-Osmolovskaya E.A."/>
        </authorList>
    </citation>
    <scope>NUCLEOTIDE SEQUENCE [LARGE SCALE GENOMIC DNA]</scope>
    <source>
        <strain evidence="2 3">SL50</strain>
    </source>
</reference>
<dbReference type="PANTHER" id="PTHR43685:SF2">
    <property type="entry name" value="GLYCOSYLTRANSFERASE 2-LIKE DOMAIN-CONTAINING PROTEIN"/>
    <property type="match status" value="1"/>
</dbReference>